<evidence type="ECO:0000256" key="6">
    <source>
        <dbReference type="ARBA" id="ARBA00023141"/>
    </source>
</evidence>
<dbReference type="InterPro" id="IPR006264">
    <property type="entry name" value="EPSP_synthase"/>
</dbReference>
<organism evidence="10 11">
    <name type="scientific">Paracoccus sulfuroxidans</name>
    <dbReference type="NCBI Taxonomy" id="384678"/>
    <lineage>
        <taxon>Bacteria</taxon>
        <taxon>Pseudomonadati</taxon>
        <taxon>Pseudomonadota</taxon>
        <taxon>Alphaproteobacteria</taxon>
        <taxon>Rhodobacterales</taxon>
        <taxon>Paracoccaceae</taxon>
        <taxon>Paracoccus</taxon>
    </lineage>
</organism>
<dbReference type="SUPFAM" id="SSF55205">
    <property type="entry name" value="EPT/RTPC-like"/>
    <property type="match status" value="1"/>
</dbReference>
<dbReference type="UniPathway" id="UPA00053">
    <property type="reaction ID" value="UER00089"/>
</dbReference>
<accession>A0A562NFT6</accession>
<evidence type="ECO:0000256" key="2">
    <source>
        <dbReference type="ARBA" id="ARBA00009948"/>
    </source>
</evidence>
<comment type="catalytic activity">
    <reaction evidence="7">
        <text>3-phosphoshikimate + phosphoenolpyruvate = 5-O-(1-carboxyvinyl)-3-phosphoshikimate + phosphate</text>
        <dbReference type="Rhea" id="RHEA:21256"/>
        <dbReference type="ChEBI" id="CHEBI:43474"/>
        <dbReference type="ChEBI" id="CHEBI:57701"/>
        <dbReference type="ChEBI" id="CHEBI:58702"/>
        <dbReference type="ChEBI" id="CHEBI:145989"/>
        <dbReference type="EC" id="2.5.1.19"/>
    </reaction>
    <physiologicalReaction direction="left-to-right" evidence="7">
        <dbReference type="Rhea" id="RHEA:21257"/>
    </physiologicalReaction>
</comment>
<dbReference type="EMBL" id="VLKU01000011">
    <property type="protein sequence ID" value="TWI30953.1"/>
    <property type="molecule type" value="Genomic_DNA"/>
</dbReference>
<comment type="similarity">
    <text evidence="2">Belongs to the EPSP synthase family.</text>
</comment>
<dbReference type="CDD" id="cd01556">
    <property type="entry name" value="EPSP_synthase"/>
    <property type="match status" value="1"/>
</dbReference>
<evidence type="ECO:0000259" key="9">
    <source>
        <dbReference type="Pfam" id="PF00275"/>
    </source>
</evidence>
<evidence type="ECO:0000256" key="7">
    <source>
        <dbReference type="ARBA" id="ARBA00044633"/>
    </source>
</evidence>
<evidence type="ECO:0000313" key="10">
    <source>
        <dbReference type="EMBL" id="TWI30953.1"/>
    </source>
</evidence>
<comment type="pathway">
    <text evidence="1">Metabolic intermediate biosynthesis; chorismate biosynthesis; chorismate from D-erythrose 4-phosphate and phosphoenolpyruvate: step 6/7.</text>
</comment>
<evidence type="ECO:0000256" key="5">
    <source>
        <dbReference type="ARBA" id="ARBA00022679"/>
    </source>
</evidence>
<dbReference type="Proteomes" id="UP000316225">
    <property type="component" value="Unassembled WGS sequence"/>
</dbReference>
<keyword evidence="5 10" id="KW-0808">Transferase</keyword>
<sequence length="408" mass="43479">MIALCSEGVSTIRNPLQSDDTRAGIEAARVLGCAVEEADECVTIRGIGRERPVSQAEIDVRSAGTIARFLPCILSLGAAGSWTLTASEQMKSRPMKGVFDALARLAPDSIRSLGRPGYLPVAVQGGCLAAAETNVSGSISSQYLSGLLLAAPQADRPLSFVTDGHIVQRQYVDITIDCMRAAGANVEAAPDLSRIVVEPTGYVARDISVEADASTASYFSALPAALGGSITIPNLSRNSLQPDIRFIEILQKLGCKVDWLGAKEVRISRPGDLPKLRGNQHFDLNDCSDIALTVAALSPFADGPILITGVEHIRNHECDRVDAMTVALRRTGIEVTERPDGWAIQPGQPRFADLETRDDHRMAMALTVLGLAGSGVSLDHPNCVGKTCPRFFDLVRDVGAVVTRVPTE</sequence>
<evidence type="ECO:0000256" key="4">
    <source>
        <dbReference type="ARBA" id="ARBA00022605"/>
    </source>
</evidence>
<gene>
    <name evidence="10" type="ORF">IQ24_03177</name>
</gene>
<evidence type="ECO:0000256" key="8">
    <source>
        <dbReference type="NCBIfam" id="TIGR01356"/>
    </source>
</evidence>
<keyword evidence="11" id="KW-1185">Reference proteome</keyword>
<dbReference type="PIRSF" id="PIRSF000505">
    <property type="entry name" value="EPSPS"/>
    <property type="match status" value="1"/>
</dbReference>
<reference evidence="10 11" key="1">
    <citation type="journal article" date="2015" name="Stand. Genomic Sci.">
        <title>Genomic Encyclopedia of Bacterial and Archaeal Type Strains, Phase III: the genomes of soil and plant-associated and newly described type strains.</title>
        <authorList>
            <person name="Whitman W.B."/>
            <person name="Woyke T."/>
            <person name="Klenk H.P."/>
            <person name="Zhou Y."/>
            <person name="Lilburn T.G."/>
            <person name="Beck B.J."/>
            <person name="De Vos P."/>
            <person name="Vandamme P."/>
            <person name="Eisen J.A."/>
            <person name="Garrity G."/>
            <person name="Hugenholtz P."/>
            <person name="Kyrpides N.C."/>
        </authorList>
    </citation>
    <scope>NUCLEOTIDE SEQUENCE [LARGE SCALE GENOMIC DNA]</scope>
    <source>
        <strain evidence="10 11">CGMCC 1.5364</strain>
    </source>
</reference>
<proteinExistence type="inferred from homology"/>
<feature type="domain" description="Enolpyruvate transferase" evidence="9">
    <location>
        <begin position="1"/>
        <end position="393"/>
    </location>
</feature>
<evidence type="ECO:0000256" key="3">
    <source>
        <dbReference type="ARBA" id="ARBA00012450"/>
    </source>
</evidence>
<dbReference type="GO" id="GO:0009073">
    <property type="term" value="P:aromatic amino acid family biosynthetic process"/>
    <property type="evidence" value="ECO:0007669"/>
    <property type="project" value="UniProtKB-KW"/>
</dbReference>
<comment type="caution">
    <text evidence="10">The sequence shown here is derived from an EMBL/GenBank/DDBJ whole genome shotgun (WGS) entry which is preliminary data.</text>
</comment>
<dbReference type="Gene3D" id="3.65.10.10">
    <property type="entry name" value="Enolpyruvate transferase domain"/>
    <property type="match status" value="2"/>
</dbReference>
<dbReference type="InterPro" id="IPR036968">
    <property type="entry name" value="Enolpyruvate_Tfrase_sf"/>
</dbReference>
<dbReference type="GO" id="GO:0008652">
    <property type="term" value="P:amino acid biosynthetic process"/>
    <property type="evidence" value="ECO:0007669"/>
    <property type="project" value="UniProtKB-KW"/>
</dbReference>
<dbReference type="GO" id="GO:0003866">
    <property type="term" value="F:3-phosphoshikimate 1-carboxyvinyltransferase activity"/>
    <property type="evidence" value="ECO:0007669"/>
    <property type="project" value="UniProtKB-UniRule"/>
</dbReference>
<dbReference type="EC" id="2.5.1.19" evidence="3 8"/>
<name>A0A562NFT6_9RHOB</name>
<dbReference type="InterPro" id="IPR001986">
    <property type="entry name" value="Enolpyruvate_Tfrase_dom"/>
</dbReference>
<evidence type="ECO:0000313" key="11">
    <source>
        <dbReference type="Proteomes" id="UP000316225"/>
    </source>
</evidence>
<dbReference type="Pfam" id="PF00275">
    <property type="entry name" value="EPSP_synthase"/>
    <property type="match status" value="1"/>
</dbReference>
<dbReference type="PANTHER" id="PTHR21090:SF5">
    <property type="entry name" value="PENTAFUNCTIONAL AROM POLYPEPTIDE"/>
    <property type="match status" value="1"/>
</dbReference>
<dbReference type="NCBIfam" id="TIGR01356">
    <property type="entry name" value="aroA"/>
    <property type="match status" value="1"/>
</dbReference>
<evidence type="ECO:0000256" key="1">
    <source>
        <dbReference type="ARBA" id="ARBA00004811"/>
    </source>
</evidence>
<protein>
    <recommendedName>
        <fullName evidence="3 8">3-phosphoshikimate 1-carboxyvinyltransferase</fullName>
        <ecNumber evidence="3 8">2.5.1.19</ecNumber>
    </recommendedName>
</protein>
<keyword evidence="6" id="KW-0057">Aromatic amino acid biosynthesis</keyword>
<dbReference type="PANTHER" id="PTHR21090">
    <property type="entry name" value="AROM/DEHYDROQUINATE SYNTHASE"/>
    <property type="match status" value="1"/>
</dbReference>
<dbReference type="InterPro" id="IPR013792">
    <property type="entry name" value="RNA3'P_cycl/enolpyr_Trfase_a/b"/>
</dbReference>
<dbReference type="GO" id="GO:0009423">
    <property type="term" value="P:chorismate biosynthetic process"/>
    <property type="evidence" value="ECO:0007669"/>
    <property type="project" value="UniProtKB-UniRule"/>
</dbReference>
<keyword evidence="4" id="KW-0028">Amino-acid biosynthesis</keyword>
<dbReference type="AlphaFoldDB" id="A0A562NFT6"/>